<organism evidence="2 4">
    <name type="scientific">Acinetobacter indicus</name>
    <dbReference type="NCBI Taxonomy" id="756892"/>
    <lineage>
        <taxon>Bacteria</taxon>
        <taxon>Pseudomonadati</taxon>
        <taxon>Pseudomonadota</taxon>
        <taxon>Gammaproteobacteria</taxon>
        <taxon>Moraxellales</taxon>
        <taxon>Moraxellaceae</taxon>
        <taxon>Acinetobacter</taxon>
    </lineage>
</organism>
<dbReference type="AlphaFoldDB" id="A0A6C0Y3D7"/>
<gene>
    <name evidence="2" type="ORF">FSC09_08320</name>
    <name evidence="3" type="ORF">G0027_01550</name>
</gene>
<dbReference type="Proteomes" id="UP000503440">
    <property type="component" value="Chromosome"/>
</dbReference>
<name>A0A6C0Y3D7_9GAMM</name>
<reference evidence="3 5" key="2">
    <citation type="submission" date="2020-02" db="EMBL/GenBank/DDBJ databases">
        <title>Tigecycline-resistant Acinetobacter species from pigs and migratory birds.</title>
        <authorList>
            <person name="Chen C."/>
            <person name="Sun J."/>
            <person name="Liao X.-P."/>
            <person name="Liu Y.-H."/>
        </authorList>
    </citation>
    <scope>NUCLEOTIDE SEQUENCE [LARGE SCALE GENOMIC DNA]</scope>
    <source>
        <strain evidence="3 5">C15_T</strain>
    </source>
</reference>
<proteinExistence type="predicted"/>
<evidence type="ECO:0000256" key="1">
    <source>
        <dbReference type="SAM" id="MobiDB-lite"/>
    </source>
</evidence>
<protein>
    <submittedName>
        <fullName evidence="2">Uncharacterized protein</fullName>
    </submittedName>
</protein>
<feature type="compositionally biased region" description="Polar residues" evidence="1">
    <location>
        <begin position="23"/>
        <end position="36"/>
    </location>
</feature>
<evidence type="ECO:0000313" key="3">
    <source>
        <dbReference type="EMBL" id="QOW41645.1"/>
    </source>
</evidence>
<reference evidence="2 4" key="1">
    <citation type="submission" date="2019-09" db="EMBL/GenBank/DDBJ databases">
        <title>Non-baumannii Acinetobacter spp. carrying blaNDM-1 isolated in China.</title>
        <authorList>
            <person name="Cui C."/>
            <person name="Chen C."/>
            <person name="Sun J."/>
            <person name="Liu Y."/>
        </authorList>
    </citation>
    <scope>NUCLEOTIDE SEQUENCE [LARGE SCALE GENOMIC DNA]</scope>
    <source>
        <strain evidence="2 4">B18</strain>
    </source>
</reference>
<feature type="region of interest" description="Disordered" evidence="1">
    <location>
        <begin position="1"/>
        <end position="76"/>
    </location>
</feature>
<sequence>MVQLIKKGGLRERANRSRRFHGSENTETTLAPNRYSSAHKKAETAVSALVNEQDQPGSESEHTDGVIAQPQGKNQE</sequence>
<dbReference type="Proteomes" id="UP000593812">
    <property type="component" value="Chromosome"/>
</dbReference>
<dbReference type="EMBL" id="CP044455">
    <property type="protein sequence ID" value="QIC70422.1"/>
    <property type="molecule type" value="Genomic_DNA"/>
</dbReference>
<evidence type="ECO:0000313" key="4">
    <source>
        <dbReference type="Proteomes" id="UP000503440"/>
    </source>
</evidence>
<evidence type="ECO:0000313" key="5">
    <source>
        <dbReference type="Proteomes" id="UP000593812"/>
    </source>
</evidence>
<dbReference type="RefSeq" id="WP_127799367.1">
    <property type="nucleotide sequence ID" value="NZ_CP044455.1"/>
</dbReference>
<evidence type="ECO:0000313" key="2">
    <source>
        <dbReference type="EMBL" id="QIC70422.1"/>
    </source>
</evidence>
<dbReference type="EMBL" id="CP048654">
    <property type="protein sequence ID" value="QOW41645.1"/>
    <property type="molecule type" value="Genomic_DNA"/>
</dbReference>
<accession>A0A6C0Y3D7</accession>